<organism evidence="1 2">
    <name type="scientific">Clostridium frigidicarnis</name>
    <dbReference type="NCBI Taxonomy" id="84698"/>
    <lineage>
        <taxon>Bacteria</taxon>
        <taxon>Bacillati</taxon>
        <taxon>Bacillota</taxon>
        <taxon>Clostridia</taxon>
        <taxon>Eubacteriales</taxon>
        <taxon>Clostridiaceae</taxon>
        <taxon>Clostridium</taxon>
    </lineage>
</organism>
<sequence>MNDMKKAWEYLNSHGIYTMEQFKEECKKVKINIGVFVTPLSNENQSLNKKYLEKII</sequence>
<dbReference type="EMBL" id="FOKI01000001">
    <property type="protein sequence ID" value="SFA70756.1"/>
    <property type="molecule type" value="Genomic_DNA"/>
</dbReference>
<keyword evidence="2" id="KW-1185">Reference proteome</keyword>
<protein>
    <submittedName>
        <fullName evidence="1">Uncharacterized protein</fullName>
    </submittedName>
</protein>
<dbReference type="AlphaFoldDB" id="A0A1I0V5C3"/>
<gene>
    <name evidence="1" type="ORF">SAMN04488528_1001129</name>
</gene>
<name>A0A1I0V5C3_9CLOT</name>
<evidence type="ECO:0000313" key="1">
    <source>
        <dbReference type="EMBL" id="SFA70756.1"/>
    </source>
</evidence>
<dbReference type="STRING" id="84698.SAMN04488528_1001129"/>
<proteinExistence type="predicted"/>
<dbReference type="Proteomes" id="UP000198619">
    <property type="component" value="Unassembled WGS sequence"/>
</dbReference>
<accession>A0A1I0V5C3</accession>
<reference evidence="1 2" key="1">
    <citation type="submission" date="2016-10" db="EMBL/GenBank/DDBJ databases">
        <authorList>
            <person name="de Groot N.N."/>
        </authorList>
    </citation>
    <scope>NUCLEOTIDE SEQUENCE [LARGE SCALE GENOMIC DNA]</scope>
    <source>
        <strain evidence="1 2">DSM 12271</strain>
    </source>
</reference>
<evidence type="ECO:0000313" key="2">
    <source>
        <dbReference type="Proteomes" id="UP000198619"/>
    </source>
</evidence>
<dbReference type="RefSeq" id="WP_177199257.1">
    <property type="nucleotide sequence ID" value="NZ_FOKI01000001.1"/>
</dbReference>